<protein>
    <submittedName>
        <fullName evidence="2">Uncharacterized protein</fullName>
    </submittedName>
</protein>
<dbReference type="Gene3D" id="3.40.30.10">
    <property type="entry name" value="Glutaredoxin"/>
    <property type="match status" value="1"/>
</dbReference>
<dbReference type="GO" id="GO:0005789">
    <property type="term" value="C:endoplasmic reticulum membrane"/>
    <property type="evidence" value="ECO:0007669"/>
    <property type="project" value="TreeGrafter"/>
</dbReference>
<evidence type="ECO:0000313" key="3">
    <source>
        <dbReference type="Proteomes" id="UP000835052"/>
    </source>
</evidence>
<dbReference type="GO" id="GO:0005793">
    <property type="term" value="C:endoplasmic reticulum-Golgi intermediate compartment"/>
    <property type="evidence" value="ECO:0007669"/>
    <property type="project" value="TreeGrafter"/>
</dbReference>
<dbReference type="InterPro" id="IPR052643">
    <property type="entry name" value="ERP44"/>
</dbReference>
<dbReference type="AlphaFoldDB" id="A0A8S1HUJ3"/>
<dbReference type="InterPro" id="IPR036249">
    <property type="entry name" value="Thioredoxin-like_sf"/>
</dbReference>
<evidence type="ECO:0000256" key="1">
    <source>
        <dbReference type="SAM" id="MobiDB-lite"/>
    </source>
</evidence>
<name>A0A8S1HUJ3_9PELO</name>
<reference evidence="2" key="1">
    <citation type="submission" date="2020-10" db="EMBL/GenBank/DDBJ databases">
        <authorList>
            <person name="Kikuchi T."/>
        </authorList>
    </citation>
    <scope>NUCLEOTIDE SEQUENCE</scope>
    <source>
        <strain evidence="2">NKZ352</strain>
    </source>
</reference>
<keyword evidence="3" id="KW-1185">Reference proteome</keyword>
<dbReference type="OrthoDB" id="294696at2759"/>
<organism evidence="2 3">
    <name type="scientific">Caenorhabditis auriculariae</name>
    <dbReference type="NCBI Taxonomy" id="2777116"/>
    <lineage>
        <taxon>Eukaryota</taxon>
        <taxon>Metazoa</taxon>
        <taxon>Ecdysozoa</taxon>
        <taxon>Nematoda</taxon>
        <taxon>Chromadorea</taxon>
        <taxon>Rhabditida</taxon>
        <taxon>Rhabditina</taxon>
        <taxon>Rhabditomorpha</taxon>
        <taxon>Rhabditoidea</taxon>
        <taxon>Rhabditidae</taxon>
        <taxon>Peloderinae</taxon>
        <taxon>Caenorhabditis</taxon>
    </lineage>
</organism>
<comment type="caution">
    <text evidence="2">The sequence shown here is derived from an EMBL/GenBank/DDBJ whole genome shotgun (WGS) entry which is preliminary data.</text>
</comment>
<dbReference type="PANTHER" id="PTHR46295:SF1">
    <property type="entry name" value="ENDOPLASMIC RETICULUM RESIDENT PROTEIN 44"/>
    <property type="match status" value="1"/>
</dbReference>
<dbReference type="EMBL" id="CAJGYM010000107">
    <property type="protein sequence ID" value="CAD6197863.1"/>
    <property type="molecule type" value="Genomic_DNA"/>
</dbReference>
<accession>A0A8S1HUJ3</accession>
<dbReference type="SUPFAM" id="SSF52833">
    <property type="entry name" value="Thioredoxin-like"/>
    <property type="match status" value="1"/>
</dbReference>
<proteinExistence type="predicted"/>
<dbReference type="GO" id="GO:0006457">
    <property type="term" value="P:protein folding"/>
    <property type="evidence" value="ECO:0007669"/>
    <property type="project" value="TreeGrafter"/>
</dbReference>
<dbReference type="Pfam" id="PF13848">
    <property type="entry name" value="Thioredoxin_6"/>
    <property type="match status" value="1"/>
</dbReference>
<evidence type="ECO:0000313" key="2">
    <source>
        <dbReference type="EMBL" id="CAD6197863.1"/>
    </source>
</evidence>
<dbReference type="Proteomes" id="UP000835052">
    <property type="component" value="Unassembled WGS sequence"/>
</dbReference>
<feature type="region of interest" description="Disordered" evidence="1">
    <location>
        <begin position="71"/>
        <end position="100"/>
    </location>
</feature>
<gene>
    <name evidence="2" type="ORF">CAUJ_LOCUS13770</name>
</gene>
<dbReference type="GO" id="GO:0003756">
    <property type="term" value="F:protein disulfide isomerase activity"/>
    <property type="evidence" value="ECO:0007669"/>
    <property type="project" value="TreeGrafter"/>
</dbReference>
<sequence length="116" mass="13167">MESLEQVNCLVADGKKFAHPLHHLGKSEGDLPVIAIDSFRHMYLFPDFQQIHTPGKLRQFVLDLHSGKLHREFHHGPDPNQPQEIAGAPETQPPPSVFEKLKPASNRYTILEKTEL</sequence>
<dbReference type="PANTHER" id="PTHR46295">
    <property type="entry name" value="ENDOPLASMIC RETICULUM RESIDENT PROTEIN 44"/>
    <property type="match status" value="1"/>
</dbReference>